<feature type="compositionally biased region" description="Polar residues" evidence="1">
    <location>
        <begin position="233"/>
        <end position="255"/>
    </location>
</feature>
<feature type="compositionally biased region" description="Low complexity" evidence="1">
    <location>
        <begin position="129"/>
        <end position="147"/>
    </location>
</feature>
<dbReference type="Proteomes" id="UP001310890">
    <property type="component" value="Unassembled WGS sequence"/>
</dbReference>
<sequence length="405" mass="44666">MSTPHRGLPPPSAMNLPDPSRHPPPSLGQPLAAMPHPPNQWQGQEDSMRNWLVAKAEEDKRKQEEEKTRQEGLRLEQRRIEQSMLRDSLQAGVPPAMIPMIYAGIGGANLANVSVDWLQQYAAQLQASQQHVQQPPQQQQQQQLPSPEVRRESRTIIHGHGGYPIQQAQQQQPLHAQPAEPVQSAAPLQTTFSTYQSAVPRTAPTAAPRSATHTQLPRLTTNEMYIHQPPTGNPSSAHPLQQTQTISDQPSSSPSIYFHHWVPPNESKGQPQTPATKGGEPLSAHPGSHLSEESYKESPRKRKAQGGHQANPPPSAGPQYTSPSFSNASNTSRKPSHARSRSNASAKEPSNTRPDSRRDLEPPNISRLEVGEDRGSRDSMRHYDDRLVSANADTRQESRRGDRGG</sequence>
<feature type="compositionally biased region" description="Basic and acidic residues" evidence="1">
    <location>
        <begin position="55"/>
        <end position="75"/>
    </location>
</feature>
<proteinExistence type="predicted"/>
<name>A0AAN7TG95_9PEZI</name>
<evidence type="ECO:0000256" key="1">
    <source>
        <dbReference type="SAM" id="MobiDB-lite"/>
    </source>
</evidence>
<dbReference type="AlphaFoldDB" id="A0AAN7TG95"/>
<gene>
    <name evidence="2" type="ORF">LTR62_001124</name>
</gene>
<feature type="region of interest" description="Disordered" evidence="1">
    <location>
        <begin position="129"/>
        <end position="150"/>
    </location>
</feature>
<feature type="compositionally biased region" description="Basic and acidic residues" evidence="1">
    <location>
        <begin position="394"/>
        <end position="405"/>
    </location>
</feature>
<feature type="compositionally biased region" description="Low complexity" evidence="1">
    <location>
        <begin position="199"/>
        <end position="212"/>
    </location>
</feature>
<reference evidence="2" key="1">
    <citation type="submission" date="2023-08" db="EMBL/GenBank/DDBJ databases">
        <title>Black Yeasts Isolated from many extreme environments.</title>
        <authorList>
            <person name="Coleine C."/>
            <person name="Stajich J.E."/>
            <person name="Selbmann L."/>
        </authorList>
    </citation>
    <scope>NUCLEOTIDE SEQUENCE</scope>
    <source>
        <strain evidence="2">CCFEE 5401</strain>
    </source>
</reference>
<evidence type="ECO:0000313" key="2">
    <source>
        <dbReference type="EMBL" id="KAK5115465.1"/>
    </source>
</evidence>
<feature type="region of interest" description="Disordered" evidence="1">
    <location>
        <begin position="199"/>
        <end position="218"/>
    </location>
</feature>
<feature type="region of interest" description="Disordered" evidence="1">
    <location>
        <begin position="224"/>
        <end position="405"/>
    </location>
</feature>
<evidence type="ECO:0000313" key="3">
    <source>
        <dbReference type="Proteomes" id="UP001310890"/>
    </source>
</evidence>
<feature type="region of interest" description="Disordered" evidence="1">
    <location>
        <begin position="1"/>
        <end position="75"/>
    </location>
</feature>
<feature type="compositionally biased region" description="Polar residues" evidence="1">
    <location>
        <begin position="341"/>
        <end position="353"/>
    </location>
</feature>
<feature type="compositionally biased region" description="Polar residues" evidence="1">
    <location>
        <begin position="318"/>
        <end position="333"/>
    </location>
</feature>
<dbReference type="EMBL" id="JAVRRL010000012">
    <property type="protein sequence ID" value="KAK5115465.1"/>
    <property type="molecule type" value="Genomic_DNA"/>
</dbReference>
<organism evidence="2 3">
    <name type="scientific">Meristemomyces frigidus</name>
    <dbReference type="NCBI Taxonomy" id="1508187"/>
    <lineage>
        <taxon>Eukaryota</taxon>
        <taxon>Fungi</taxon>
        <taxon>Dikarya</taxon>
        <taxon>Ascomycota</taxon>
        <taxon>Pezizomycotina</taxon>
        <taxon>Dothideomycetes</taxon>
        <taxon>Dothideomycetidae</taxon>
        <taxon>Mycosphaerellales</taxon>
        <taxon>Teratosphaeriaceae</taxon>
        <taxon>Meristemomyces</taxon>
    </lineage>
</organism>
<accession>A0AAN7TG95</accession>
<protein>
    <submittedName>
        <fullName evidence="2">Uncharacterized protein</fullName>
    </submittedName>
</protein>
<comment type="caution">
    <text evidence="2">The sequence shown here is derived from an EMBL/GenBank/DDBJ whole genome shotgun (WGS) entry which is preliminary data.</text>
</comment>
<feature type="compositionally biased region" description="Basic and acidic residues" evidence="1">
    <location>
        <begin position="369"/>
        <end position="387"/>
    </location>
</feature>